<dbReference type="AlphaFoldDB" id="A0A0B7GW60"/>
<evidence type="ECO:0000313" key="3">
    <source>
        <dbReference type="EMBL" id="QEJ98590.1"/>
    </source>
</evidence>
<evidence type="ECO:0000313" key="4">
    <source>
        <dbReference type="Proteomes" id="UP000042527"/>
    </source>
</evidence>
<evidence type="ECO:0000313" key="2">
    <source>
        <dbReference type="EMBL" id="CEM62743.1"/>
    </source>
</evidence>
<dbReference type="InterPro" id="IPR014756">
    <property type="entry name" value="Ig_E-set"/>
</dbReference>
<feature type="signal peptide" evidence="1">
    <location>
        <begin position="1"/>
        <end position="18"/>
    </location>
</feature>
<dbReference type="EMBL" id="CDNC01000045">
    <property type="protein sequence ID" value="CEM62743.1"/>
    <property type="molecule type" value="Genomic_DNA"/>
</dbReference>
<evidence type="ECO:0000313" key="5">
    <source>
        <dbReference type="Proteomes" id="UP000323594"/>
    </source>
</evidence>
<reference evidence="3 5" key="3">
    <citation type="submission" date="2019-08" db="EMBL/GenBank/DDBJ databases">
        <authorList>
            <person name="Kuhnert P."/>
        </authorList>
    </citation>
    <scope>NUCLEOTIDE SEQUENCE [LARGE SCALE GENOMIC DNA]</scope>
    <source>
        <strain evidence="3 5">B36.5</strain>
    </source>
</reference>
<dbReference type="OrthoDB" id="9811945at2"/>
<dbReference type="GeneID" id="57753836"/>
<gene>
    <name evidence="3" type="ORF">FUT82_11675</name>
    <name evidence="2" type="ORF">TPHV1_50003</name>
</gene>
<dbReference type="EMBL" id="CP042817">
    <property type="protein sequence ID" value="QEJ98590.1"/>
    <property type="molecule type" value="Genomic_DNA"/>
</dbReference>
<proteinExistence type="predicted"/>
<accession>A0A0B7GW60</accession>
<feature type="chain" id="PRO_5041521659" evidence="1">
    <location>
        <begin position="19"/>
        <end position="236"/>
    </location>
</feature>
<dbReference type="Proteomes" id="UP000323594">
    <property type="component" value="Chromosome"/>
</dbReference>
<dbReference type="SUPFAM" id="SSF81296">
    <property type="entry name" value="E set domains"/>
    <property type="match status" value="1"/>
</dbReference>
<reference evidence="2" key="2">
    <citation type="submission" date="2015-01" db="EMBL/GenBank/DDBJ databases">
        <authorList>
            <person name="Xiang T."/>
            <person name="Song Y."/>
            <person name="Huang L."/>
            <person name="Wang B."/>
            <person name="Wu P."/>
        </authorList>
    </citation>
    <scope>NUCLEOTIDE SEQUENCE [LARGE SCALE GENOMIC DNA]</scope>
    <source>
        <strain evidence="2">V1</strain>
    </source>
</reference>
<dbReference type="Proteomes" id="UP000042527">
    <property type="component" value="Unassembled WGS sequence"/>
</dbReference>
<keyword evidence="4" id="KW-1185">Reference proteome</keyword>
<dbReference type="RefSeq" id="WP_002695094.1">
    <property type="nucleotide sequence ID" value="NZ_CDNC01000045.1"/>
</dbReference>
<dbReference type="InterPro" id="IPR013783">
    <property type="entry name" value="Ig-like_fold"/>
</dbReference>
<organism evidence="2 4">
    <name type="scientific">Treponema phagedenis</name>
    <dbReference type="NCBI Taxonomy" id="162"/>
    <lineage>
        <taxon>Bacteria</taxon>
        <taxon>Pseudomonadati</taxon>
        <taxon>Spirochaetota</taxon>
        <taxon>Spirochaetia</taxon>
        <taxon>Spirochaetales</taxon>
        <taxon>Treponemataceae</taxon>
        <taxon>Treponema</taxon>
    </lineage>
</organism>
<dbReference type="Gene3D" id="2.60.40.10">
    <property type="entry name" value="Immunoglobulins"/>
    <property type="match status" value="1"/>
</dbReference>
<reference evidence="4" key="1">
    <citation type="submission" date="2015-01" db="EMBL/GenBank/DDBJ databases">
        <authorList>
            <person name="Manzoor Shahid"/>
            <person name="Zubair Saima"/>
        </authorList>
    </citation>
    <scope>NUCLEOTIDE SEQUENCE [LARGE SCALE GENOMIC DNA]</scope>
    <source>
        <strain evidence="4">V1</strain>
    </source>
</reference>
<name>A0A0B7GW60_TREPH</name>
<evidence type="ECO:0000256" key="1">
    <source>
        <dbReference type="SAM" id="SignalP"/>
    </source>
</evidence>
<sequence length="236" mass="26782">MKSIKLVFFLSAIFCAAAGFCSEQIEPLVYNSLVDSIHKAKEPSIQGKYIIFTANGSSRYAGIAFAHENYKKIYSFKKLNLETTGKTSNDPVLFFIMPIPEGMRQIRYRMVIDGLWTADPYNANQIYDYAEKMSVSILDVPFQKEYKTNVENGLTQFVYQGEAGQRISLAGTFNAWDPFMYVLKEISPGYYELYLPLPPGTWLYAFFKDGNQLPDIANSDHVYTVDGRTASVLQVK</sequence>
<protein>
    <submittedName>
        <fullName evidence="2 3">Isoamylase</fullName>
    </submittedName>
</protein>
<keyword evidence="1" id="KW-0732">Signal</keyword>